<evidence type="ECO:0000313" key="3">
    <source>
        <dbReference type="Proteomes" id="UP000280307"/>
    </source>
</evidence>
<evidence type="ECO:0000256" key="1">
    <source>
        <dbReference type="SAM" id="SignalP"/>
    </source>
</evidence>
<protein>
    <recommendedName>
        <fullName evidence="4">S9 family peptidase</fullName>
    </recommendedName>
</protein>
<dbReference type="EMBL" id="RSAS01000829">
    <property type="protein sequence ID" value="RRR66764.1"/>
    <property type="molecule type" value="Genomic_DNA"/>
</dbReference>
<organism evidence="2 3">
    <name type="scientific">Candidatus Viridilinea halotolerans</name>
    <dbReference type="NCBI Taxonomy" id="2491704"/>
    <lineage>
        <taxon>Bacteria</taxon>
        <taxon>Bacillati</taxon>
        <taxon>Chloroflexota</taxon>
        <taxon>Chloroflexia</taxon>
        <taxon>Chloroflexales</taxon>
        <taxon>Chloroflexineae</taxon>
        <taxon>Oscillochloridaceae</taxon>
        <taxon>Candidatus Viridilinea</taxon>
    </lineage>
</organism>
<reference evidence="2 3" key="1">
    <citation type="submission" date="2018-12" db="EMBL/GenBank/DDBJ databases">
        <title>Genome Sequence of Candidatus Viridilinea halotolerans isolated from saline sulfide-rich spring.</title>
        <authorList>
            <person name="Grouzdev D.S."/>
            <person name="Burganskaya E.I."/>
            <person name="Krutkina M.S."/>
            <person name="Sukhacheva M.V."/>
            <person name="Gorlenko V.M."/>
        </authorList>
    </citation>
    <scope>NUCLEOTIDE SEQUENCE [LARGE SCALE GENOMIC DNA]</scope>
    <source>
        <strain evidence="2">Chok-6</strain>
    </source>
</reference>
<keyword evidence="1" id="KW-0732">Signal</keyword>
<evidence type="ECO:0008006" key="4">
    <source>
        <dbReference type="Google" id="ProtNLM"/>
    </source>
</evidence>
<sequence>MTPRPLAHTLLTLSLLFAVVSVGMLTPAPLRAAPGDTTRVSVASDGTQANGASGAAAVSADGRYVAFMSEA</sequence>
<feature type="non-terminal residue" evidence="2">
    <location>
        <position position="71"/>
    </location>
</feature>
<feature type="signal peptide" evidence="1">
    <location>
        <begin position="1"/>
        <end position="32"/>
    </location>
</feature>
<comment type="caution">
    <text evidence="2">The sequence shown here is derived from an EMBL/GenBank/DDBJ whole genome shotgun (WGS) entry which is preliminary data.</text>
</comment>
<feature type="chain" id="PRO_5019476928" description="S9 family peptidase" evidence="1">
    <location>
        <begin position="33"/>
        <end position="71"/>
    </location>
</feature>
<dbReference type="Proteomes" id="UP000280307">
    <property type="component" value="Unassembled WGS sequence"/>
</dbReference>
<name>A0A426TS93_9CHLR</name>
<proteinExistence type="predicted"/>
<evidence type="ECO:0000313" key="2">
    <source>
        <dbReference type="EMBL" id="RRR66764.1"/>
    </source>
</evidence>
<gene>
    <name evidence="2" type="ORF">EI684_20125</name>
</gene>
<dbReference type="AlphaFoldDB" id="A0A426TS93"/>
<accession>A0A426TS93</accession>